<comment type="caution">
    <text evidence="3">The sequence shown here is derived from an EMBL/GenBank/DDBJ whole genome shotgun (WGS) entry which is preliminary data.</text>
</comment>
<keyword evidence="4" id="KW-1185">Reference proteome</keyword>
<accession>A0A0L6VLL5</accession>
<feature type="region of interest" description="Disordered" evidence="1">
    <location>
        <begin position="200"/>
        <end position="285"/>
    </location>
</feature>
<name>A0A0L6VLL5_9BASI</name>
<dbReference type="PROSITE" id="PS50196">
    <property type="entry name" value="RANBD1"/>
    <property type="match status" value="1"/>
</dbReference>
<evidence type="ECO:0000313" key="4">
    <source>
        <dbReference type="Proteomes" id="UP000037035"/>
    </source>
</evidence>
<dbReference type="InterPro" id="IPR045255">
    <property type="entry name" value="RanBP1-like"/>
</dbReference>
<dbReference type="Pfam" id="PF00638">
    <property type="entry name" value="Ran_BP1"/>
    <property type="match status" value="1"/>
</dbReference>
<dbReference type="GO" id="GO:0005643">
    <property type="term" value="C:nuclear pore"/>
    <property type="evidence" value="ECO:0007669"/>
    <property type="project" value="TreeGrafter"/>
</dbReference>
<dbReference type="PANTHER" id="PTHR23138">
    <property type="entry name" value="RAN BINDING PROTEIN"/>
    <property type="match status" value="1"/>
</dbReference>
<sequence length="285" mass="31729">MSQQEEQPVTSSDVPEHDPDYQPLVQLTAVQSKRRHTKRMRRSFSNCPSTDALLLLPWISSRRAKLFRFDKTAAEWKERGTGEVKLLQDKVTKKIRLVMRRDKTLKVCANHFIAPEMVLAPNVGSDRSWVYNTTADMGDDGVTAETLAIRFGNSDSQFSYCLLSIIQTCLQLTLISTNIWFSTDANAFKGKFEEAQKINNGLTKEPSATATTDQAESSTKEQGEAGKTETAQKEDKKSEESSASKPEPTVQSDATTDAVADVATETKKPEETGEKVESKDDPKKE</sequence>
<feature type="region of interest" description="Disordered" evidence="1">
    <location>
        <begin position="1"/>
        <end position="23"/>
    </location>
</feature>
<dbReference type="AlphaFoldDB" id="A0A0L6VLL5"/>
<protein>
    <recommendedName>
        <fullName evidence="2">RanBD1 domain-containing protein</fullName>
    </recommendedName>
</protein>
<dbReference type="STRING" id="27349.A0A0L6VLL5"/>
<evidence type="ECO:0000259" key="2">
    <source>
        <dbReference type="PROSITE" id="PS50196"/>
    </source>
</evidence>
<dbReference type="OrthoDB" id="2357150at2759"/>
<evidence type="ECO:0000256" key="1">
    <source>
        <dbReference type="SAM" id="MobiDB-lite"/>
    </source>
</evidence>
<feature type="compositionally biased region" description="Basic and acidic residues" evidence="1">
    <location>
        <begin position="264"/>
        <end position="285"/>
    </location>
</feature>
<dbReference type="InterPro" id="IPR011993">
    <property type="entry name" value="PH-like_dom_sf"/>
</dbReference>
<feature type="domain" description="RanBD1" evidence="2">
    <location>
        <begin position="59"/>
        <end position="155"/>
    </location>
</feature>
<dbReference type="VEuPathDB" id="FungiDB:VP01_1380g7"/>
<feature type="compositionally biased region" description="Polar residues" evidence="1">
    <location>
        <begin position="1"/>
        <end position="13"/>
    </location>
</feature>
<feature type="compositionally biased region" description="Low complexity" evidence="1">
    <location>
        <begin position="243"/>
        <end position="263"/>
    </location>
</feature>
<dbReference type="GO" id="GO:0005096">
    <property type="term" value="F:GTPase activator activity"/>
    <property type="evidence" value="ECO:0007669"/>
    <property type="project" value="TreeGrafter"/>
</dbReference>
<dbReference type="InterPro" id="IPR000156">
    <property type="entry name" value="Ran_bind_dom"/>
</dbReference>
<dbReference type="EMBL" id="LAVV01004232">
    <property type="protein sequence ID" value="KNZ61599.1"/>
    <property type="molecule type" value="Genomic_DNA"/>
</dbReference>
<dbReference type="PANTHER" id="PTHR23138:SF87">
    <property type="entry name" value="E3 SUMO-PROTEIN LIGASE RANBP2"/>
    <property type="match status" value="1"/>
</dbReference>
<organism evidence="3 4">
    <name type="scientific">Puccinia sorghi</name>
    <dbReference type="NCBI Taxonomy" id="27349"/>
    <lineage>
        <taxon>Eukaryota</taxon>
        <taxon>Fungi</taxon>
        <taxon>Dikarya</taxon>
        <taxon>Basidiomycota</taxon>
        <taxon>Pucciniomycotina</taxon>
        <taxon>Pucciniomycetes</taxon>
        <taxon>Pucciniales</taxon>
        <taxon>Pucciniaceae</taxon>
        <taxon>Puccinia</taxon>
    </lineage>
</organism>
<dbReference type="CDD" id="cd13179">
    <property type="entry name" value="RanBD_RanBP1"/>
    <property type="match status" value="1"/>
</dbReference>
<evidence type="ECO:0000313" key="3">
    <source>
        <dbReference type="EMBL" id="KNZ61599.1"/>
    </source>
</evidence>
<proteinExistence type="predicted"/>
<dbReference type="Proteomes" id="UP000037035">
    <property type="component" value="Unassembled WGS sequence"/>
</dbReference>
<dbReference type="GO" id="GO:0005737">
    <property type="term" value="C:cytoplasm"/>
    <property type="evidence" value="ECO:0007669"/>
    <property type="project" value="TreeGrafter"/>
</dbReference>
<dbReference type="SMART" id="SM00160">
    <property type="entry name" value="RanBD"/>
    <property type="match status" value="1"/>
</dbReference>
<dbReference type="GO" id="GO:0006913">
    <property type="term" value="P:nucleocytoplasmic transport"/>
    <property type="evidence" value="ECO:0007669"/>
    <property type="project" value="InterPro"/>
</dbReference>
<dbReference type="SUPFAM" id="SSF50729">
    <property type="entry name" value="PH domain-like"/>
    <property type="match status" value="1"/>
</dbReference>
<feature type="compositionally biased region" description="Basic and acidic residues" evidence="1">
    <location>
        <begin position="218"/>
        <end position="242"/>
    </location>
</feature>
<feature type="compositionally biased region" description="Polar residues" evidence="1">
    <location>
        <begin position="200"/>
        <end position="217"/>
    </location>
</feature>
<dbReference type="Gene3D" id="2.30.29.30">
    <property type="entry name" value="Pleckstrin-homology domain (PH domain)/Phosphotyrosine-binding domain (PTB)"/>
    <property type="match status" value="1"/>
</dbReference>
<reference evidence="3 4" key="1">
    <citation type="submission" date="2015-08" db="EMBL/GenBank/DDBJ databases">
        <title>Next Generation Sequencing and Analysis of the Genome of Puccinia sorghi L Schw, the Causal Agent of Maize Common Rust.</title>
        <authorList>
            <person name="Rochi L."/>
            <person name="Burguener G."/>
            <person name="Darino M."/>
            <person name="Turjanski A."/>
            <person name="Kreff E."/>
            <person name="Dieguez M.J."/>
            <person name="Sacco F."/>
        </authorList>
    </citation>
    <scope>NUCLEOTIDE SEQUENCE [LARGE SCALE GENOMIC DNA]</scope>
    <source>
        <strain evidence="3 4">RO10H11247</strain>
    </source>
</reference>
<dbReference type="InterPro" id="IPR045256">
    <property type="entry name" value="RanBP1_RanBD"/>
</dbReference>
<gene>
    <name evidence="3" type="ORF">VP01_1380g7</name>
</gene>